<protein>
    <submittedName>
        <fullName evidence="1">Uncharacterized protein</fullName>
    </submittedName>
</protein>
<reference evidence="1" key="2">
    <citation type="journal article" date="2015" name="Fish Shellfish Immunol.">
        <title>Early steps in the European eel (Anguilla anguilla)-Vibrio vulnificus interaction in the gills: Role of the RtxA13 toxin.</title>
        <authorList>
            <person name="Callol A."/>
            <person name="Pajuelo D."/>
            <person name="Ebbesson L."/>
            <person name="Teles M."/>
            <person name="MacKenzie S."/>
            <person name="Amaro C."/>
        </authorList>
    </citation>
    <scope>NUCLEOTIDE SEQUENCE</scope>
</reference>
<sequence>MGRRDPRDPKDSECPSGDQTLVLANAAPVRSHSLTKATGSLPTSRSHLALFHHHHRTTSSFHHTCVRSFVLSPFAHTLIVSHSWPSTIPLNVHQKR</sequence>
<dbReference type="AlphaFoldDB" id="A0A0E9X5E3"/>
<organism evidence="1">
    <name type="scientific">Anguilla anguilla</name>
    <name type="common">European freshwater eel</name>
    <name type="synonym">Muraena anguilla</name>
    <dbReference type="NCBI Taxonomy" id="7936"/>
    <lineage>
        <taxon>Eukaryota</taxon>
        <taxon>Metazoa</taxon>
        <taxon>Chordata</taxon>
        <taxon>Craniata</taxon>
        <taxon>Vertebrata</taxon>
        <taxon>Euteleostomi</taxon>
        <taxon>Actinopterygii</taxon>
        <taxon>Neopterygii</taxon>
        <taxon>Teleostei</taxon>
        <taxon>Anguilliformes</taxon>
        <taxon>Anguillidae</taxon>
        <taxon>Anguilla</taxon>
    </lineage>
</organism>
<reference evidence="1" key="1">
    <citation type="submission" date="2014-11" db="EMBL/GenBank/DDBJ databases">
        <authorList>
            <person name="Amaro Gonzalez C."/>
        </authorList>
    </citation>
    <scope>NUCLEOTIDE SEQUENCE</scope>
</reference>
<name>A0A0E9X5E3_ANGAN</name>
<dbReference type="EMBL" id="GBXM01011472">
    <property type="protein sequence ID" value="JAH97105.1"/>
    <property type="molecule type" value="Transcribed_RNA"/>
</dbReference>
<evidence type="ECO:0000313" key="1">
    <source>
        <dbReference type="EMBL" id="JAH97105.1"/>
    </source>
</evidence>
<accession>A0A0E9X5E3</accession>
<proteinExistence type="predicted"/>